<dbReference type="HOGENOM" id="CLU_2312867_0_0_1"/>
<evidence type="ECO:0000313" key="1">
    <source>
        <dbReference type="EMBL" id="KIK81570.1"/>
    </source>
</evidence>
<reference evidence="1 2" key="1">
    <citation type="submission" date="2014-04" db="EMBL/GenBank/DDBJ databases">
        <authorList>
            <consortium name="DOE Joint Genome Institute"/>
            <person name="Kuo A."/>
            <person name="Kohler A."/>
            <person name="Jargeat P."/>
            <person name="Nagy L.G."/>
            <person name="Floudas D."/>
            <person name="Copeland A."/>
            <person name="Barry K.W."/>
            <person name="Cichocki N."/>
            <person name="Veneault-Fourrey C."/>
            <person name="LaButti K."/>
            <person name="Lindquist E.A."/>
            <person name="Lipzen A."/>
            <person name="Lundell T."/>
            <person name="Morin E."/>
            <person name="Murat C."/>
            <person name="Sun H."/>
            <person name="Tunlid A."/>
            <person name="Henrissat B."/>
            <person name="Grigoriev I.V."/>
            <person name="Hibbett D.S."/>
            <person name="Martin F."/>
            <person name="Nordberg H.P."/>
            <person name="Cantor M.N."/>
            <person name="Hua S.X."/>
        </authorList>
    </citation>
    <scope>NUCLEOTIDE SEQUENCE [LARGE SCALE GENOMIC DNA]</scope>
    <source>
        <strain evidence="1 2">Ve08.2h10</strain>
    </source>
</reference>
<protein>
    <submittedName>
        <fullName evidence="1">Uncharacterized protein</fullName>
    </submittedName>
</protein>
<evidence type="ECO:0000313" key="2">
    <source>
        <dbReference type="Proteomes" id="UP000054538"/>
    </source>
</evidence>
<dbReference type="EMBL" id="KN825773">
    <property type="protein sequence ID" value="KIK81570.1"/>
    <property type="molecule type" value="Genomic_DNA"/>
</dbReference>
<dbReference type="Proteomes" id="UP000054538">
    <property type="component" value="Unassembled WGS sequence"/>
</dbReference>
<name>A0A0D0DQF3_9AGAM</name>
<gene>
    <name evidence="1" type="ORF">PAXRUDRAFT_155805</name>
</gene>
<sequence length="100" mass="11371">SGQHIIPEGFAHWQEQHGLKHECFCGSLSGQPTPYWFMNEFMLGHTIACCHFSDNHCGFEHKSCHSEWLASITNSVSSQHKCQVSYILLPLHIQESPHPV</sequence>
<organism evidence="1 2">
    <name type="scientific">Paxillus rubicundulus Ve08.2h10</name>
    <dbReference type="NCBI Taxonomy" id="930991"/>
    <lineage>
        <taxon>Eukaryota</taxon>
        <taxon>Fungi</taxon>
        <taxon>Dikarya</taxon>
        <taxon>Basidiomycota</taxon>
        <taxon>Agaricomycotina</taxon>
        <taxon>Agaricomycetes</taxon>
        <taxon>Agaricomycetidae</taxon>
        <taxon>Boletales</taxon>
        <taxon>Paxilineae</taxon>
        <taxon>Paxillaceae</taxon>
        <taxon>Paxillus</taxon>
    </lineage>
</organism>
<dbReference type="InParanoid" id="A0A0D0DQF3"/>
<accession>A0A0D0DQF3</accession>
<feature type="non-terminal residue" evidence="1">
    <location>
        <position position="1"/>
    </location>
</feature>
<keyword evidence="2" id="KW-1185">Reference proteome</keyword>
<reference evidence="2" key="2">
    <citation type="submission" date="2015-01" db="EMBL/GenBank/DDBJ databases">
        <title>Evolutionary Origins and Diversification of the Mycorrhizal Mutualists.</title>
        <authorList>
            <consortium name="DOE Joint Genome Institute"/>
            <consortium name="Mycorrhizal Genomics Consortium"/>
            <person name="Kohler A."/>
            <person name="Kuo A."/>
            <person name="Nagy L.G."/>
            <person name="Floudas D."/>
            <person name="Copeland A."/>
            <person name="Barry K.W."/>
            <person name="Cichocki N."/>
            <person name="Veneault-Fourrey C."/>
            <person name="LaButti K."/>
            <person name="Lindquist E.A."/>
            <person name="Lipzen A."/>
            <person name="Lundell T."/>
            <person name="Morin E."/>
            <person name="Murat C."/>
            <person name="Riley R."/>
            <person name="Ohm R."/>
            <person name="Sun H."/>
            <person name="Tunlid A."/>
            <person name="Henrissat B."/>
            <person name="Grigoriev I.V."/>
            <person name="Hibbett D.S."/>
            <person name="Martin F."/>
        </authorList>
    </citation>
    <scope>NUCLEOTIDE SEQUENCE [LARGE SCALE GENOMIC DNA]</scope>
    <source>
        <strain evidence="2">Ve08.2h10</strain>
    </source>
</reference>
<dbReference type="AlphaFoldDB" id="A0A0D0DQF3"/>
<proteinExistence type="predicted"/>